<evidence type="ECO:0000256" key="1">
    <source>
        <dbReference type="SAM" id="Phobius"/>
    </source>
</evidence>
<organism evidence="2 3">
    <name type="scientific">Clostridium baratii str. Sullivan</name>
    <dbReference type="NCBI Taxonomy" id="1415775"/>
    <lineage>
        <taxon>Bacteria</taxon>
        <taxon>Bacillati</taxon>
        <taxon>Bacillota</taxon>
        <taxon>Clostridia</taxon>
        <taxon>Eubacteriales</taxon>
        <taxon>Clostridiaceae</taxon>
        <taxon>Clostridium</taxon>
    </lineage>
</organism>
<dbReference type="RefSeq" id="WP_040113791.1">
    <property type="nucleotide sequence ID" value="NZ_CP006906.1"/>
</dbReference>
<sequence>MISNDVLIMVGGTICCGIVGCMLMKGTNTEGFSKIEVISHDAQGNEIREVKEYKSMDCRKIIQASKKRREDSNNASKIKF</sequence>
<protein>
    <submittedName>
        <fullName evidence="2">Uncharacterized protein</fullName>
    </submittedName>
</protein>
<dbReference type="Proteomes" id="UP000030635">
    <property type="component" value="Plasmid pCBJ"/>
</dbReference>
<dbReference type="HOGENOM" id="CLU_2583438_0_0_9"/>
<feature type="transmembrane region" description="Helical" evidence="1">
    <location>
        <begin position="6"/>
        <end position="24"/>
    </location>
</feature>
<reference evidence="2 3" key="1">
    <citation type="journal article" date="2015" name="Infect. Genet. Evol.">
        <title>Genomic sequences of six botulinum neurotoxin-producing strains representing three clostridial species illustrate the mobility and diversity of botulinum neurotoxin genes.</title>
        <authorList>
            <person name="Smith T.J."/>
            <person name="Hill K.K."/>
            <person name="Xie G."/>
            <person name="Foley B.T."/>
            <person name="Williamson C.H."/>
            <person name="Foster J.T."/>
            <person name="Johnson S.L."/>
            <person name="Chertkov O."/>
            <person name="Teshima H."/>
            <person name="Gibbons H.S."/>
            <person name="Johnsky L.A."/>
            <person name="Karavis M.A."/>
            <person name="Smith L.A."/>
        </authorList>
    </citation>
    <scope>NUCLEOTIDE SEQUENCE [LARGE SCALE GENOMIC DNA]</scope>
    <source>
        <strain evidence="2">Sullivan</strain>
        <plasmid evidence="3">Plasmid pCBJ</plasmid>
    </source>
</reference>
<gene>
    <name evidence="2" type="ORF">U729_3240</name>
</gene>
<dbReference type="EMBL" id="CP006906">
    <property type="protein sequence ID" value="AIY85367.1"/>
    <property type="molecule type" value="Genomic_DNA"/>
</dbReference>
<name>A0A0A7G0K5_9CLOT</name>
<evidence type="ECO:0000313" key="2">
    <source>
        <dbReference type="EMBL" id="AIY85367.1"/>
    </source>
</evidence>
<keyword evidence="3" id="KW-1185">Reference proteome</keyword>
<keyword evidence="1" id="KW-1133">Transmembrane helix</keyword>
<dbReference type="AlphaFoldDB" id="A0A0A7G0K5"/>
<keyword evidence="1" id="KW-0812">Transmembrane</keyword>
<dbReference type="KEGG" id="cbv:U729_3240"/>
<evidence type="ECO:0000313" key="3">
    <source>
        <dbReference type="Proteomes" id="UP000030635"/>
    </source>
</evidence>
<keyword evidence="1" id="KW-0472">Membrane</keyword>
<keyword evidence="2" id="KW-0614">Plasmid</keyword>
<accession>A0A0A7G0K5</accession>
<proteinExistence type="predicted"/>
<geneLocation type="plasmid" evidence="2 3">
    <name>pCBJ</name>
</geneLocation>